<accession>A0A558RCQ5</accession>
<feature type="domain" description="HTH araC/xylS-type" evidence="4">
    <location>
        <begin position="179"/>
        <end position="280"/>
    </location>
</feature>
<evidence type="ECO:0000256" key="2">
    <source>
        <dbReference type="ARBA" id="ARBA00023125"/>
    </source>
</evidence>
<dbReference type="InterPro" id="IPR009057">
    <property type="entry name" value="Homeodomain-like_sf"/>
</dbReference>
<dbReference type="EMBL" id="VNIM01000004">
    <property type="protein sequence ID" value="TVV77146.1"/>
    <property type="molecule type" value="Genomic_DNA"/>
</dbReference>
<keyword evidence="6" id="KW-1185">Reference proteome</keyword>
<gene>
    <name evidence="5" type="ORF">FOY91_02125</name>
</gene>
<name>A0A558RCQ5_9SPHN</name>
<keyword evidence="1" id="KW-0805">Transcription regulation</keyword>
<proteinExistence type="predicted"/>
<reference evidence="5 6" key="1">
    <citation type="submission" date="2019-07" db="EMBL/GenBank/DDBJ databases">
        <title>Sphingomonas solaris sp. nov., isolated from a solar panel from Boston, Massachusetts.</title>
        <authorList>
            <person name="Tanner K."/>
            <person name="Pascual J."/>
            <person name="Mancuso C."/>
            <person name="Pereto J."/>
            <person name="Khalil A."/>
            <person name="Vilanova C."/>
        </authorList>
    </citation>
    <scope>NUCLEOTIDE SEQUENCE [LARGE SCALE GENOMIC DNA]</scope>
    <source>
        <strain evidence="5 6">R4DWN</strain>
    </source>
</reference>
<dbReference type="PRINTS" id="PR00032">
    <property type="entry name" value="HTHARAC"/>
</dbReference>
<dbReference type="SMART" id="SM00342">
    <property type="entry name" value="HTH_ARAC"/>
    <property type="match status" value="1"/>
</dbReference>
<evidence type="ECO:0000256" key="1">
    <source>
        <dbReference type="ARBA" id="ARBA00023015"/>
    </source>
</evidence>
<sequence length="283" mass="30781">MPISQVYDVPDTAALQCHVGGRIALSGATVELHHYRFRGPQSAVFRSDRAFVDLALSHRPGRPRGTYGEHGSLRPLGEVLFVPAGYALNTEWGEGEQTSICCAFDAGDDDIGAVALEAALDVRSPPVREALVRLAREIEQPGWCSALLAQSLCDQMTIEIGRYLRRSAGPAERATGLTPAQVRRIDDLIAMPGKLPGVAEMARLCDLSTRHFFRMFRAATGTTLADYAAARRLAQARAMLAAARPPVKEIAWRCGFETPAAFSAAFRKAMGVTPTQYRQSVLR</sequence>
<dbReference type="PANTHER" id="PTHR46796">
    <property type="entry name" value="HTH-TYPE TRANSCRIPTIONAL ACTIVATOR RHAS-RELATED"/>
    <property type="match status" value="1"/>
</dbReference>
<dbReference type="OrthoDB" id="7470293at2"/>
<dbReference type="PROSITE" id="PS00041">
    <property type="entry name" value="HTH_ARAC_FAMILY_1"/>
    <property type="match status" value="1"/>
</dbReference>
<dbReference type="InterPro" id="IPR050204">
    <property type="entry name" value="AraC_XylS_family_regulators"/>
</dbReference>
<dbReference type="PROSITE" id="PS01124">
    <property type="entry name" value="HTH_ARAC_FAMILY_2"/>
    <property type="match status" value="1"/>
</dbReference>
<dbReference type="GO" id="GO:0043565">
    <property type="term" value="F:sequence-specific DNA binding"/>
    <property type="evidence" value="ECO:0007669"/>
    <property type="project" value="InterPro"/>
</dbReference>
<organism evidence="5 6">
    <name type="scientific">Alterirhizorhabdus solaris</name>
    <dbReference type="NCBI Taxonomy" id="2529389"/>
    <lineage>
        <taxon>Bacteria</taxon>
        <taxon>Pseudomonadati</taxon>
        <taxon>Pseudomonadota</taxon>
        <taxon>Alphaproteobacteria</taxon>
        <taxon>Sphingomonadales</taxon>
        <taxon>Rhizorhabdaceae</taxon>
        <taxon>Alterirhizorhabdus</taxon>
    </lineage>
</organism>
<dbReference type="RefSeq" id="WP_145147634.1">
    <property type="nucleotide sequence ID" value="NZ_VNIM01000004.1"/>
</dbReference>
<evidence type="ECO:0000256" key="3">
    <source>
        <dbReference type="ARBA" id="ARBA00023163"/>
    </source>
</evidence>
<evidence type="ECO:0000313" key="5">
    <source>
        <dbReference type="EMBL" id="TVV77146.1"/>
    </source>
</evidence>
<evidence type="ECO:0000313" key="6">
    <source>
        <dbReference type="Proteomes" id="UP000318681"/>
    </source>
</evidence>
<dbReference type="Proteomes" id="UP000318681">
    <property type="component" value="Unassembled WGS sequence"/>
</dbReference>
<dbReference type="InterPro" id="IPR020449">
    <property type="entry name" value="Tscrpt_reg_AraC-type_HTH"/>
</dbReference>
<evidence type="ECO:0000259" key="4">
    <source>
        <dbReference type="PROSITE" id="PS01124"/>
    </source>
</evidence>
<dbReference type="Gene3D" id="1.10.10.60">
    <property type="entry name" value="Homeodomain-like"/>
    <property type="match status" value="2"/>
</dbReference>
<protein>
    <submittedName>
        <fullName evidence="5">Helix-turn-helix transcriptional regulator</fullName>
    </submittedName>
</protein>
<keyword evidence="2" id="KW-0238">DNA-binding</keyword>
<dbReference type="GO" id="GO:0003700">
    <property type="term" value="F:DNA-binding transcription factor activity"/>
    <property type="evidence" value="ECO:0007669"/>
    <property type="project" value="InterPro"/>
</dbReference>
<dbReference type="PANTHER" id="PTHR46796:SF6">
    <property type="entry name" value="ARAC SUBFAMILY"/>
    <property type="match status" value="1"/>
</dbReference>
<dbReference type="SUPFAM" id="SSF46689">
    <property type="entry name" value="Homeodomain-like"/>
    <property type="match status" value="2"/>
</dbReference>
<dbReference type="Pfam" id="PF12833">
    <property type="entry name" value="HTH_18"/>
    <property type="match status" value="1"/>
</dbReference>
<dbReference type="AlphaFoldDB" id="A0A558RCQ5"/>
<dbReference type="InterPro" id="IPR018062">
    <property type="entry name" value="HTH_AraC-typ_CS"/>
</dbReference>
<comment type="caution">
    <text evidence="5">The sequence shown here is derived from an EMBL/GenBank/DDBJ whole genome shotgun (WGS) entry which is preliminary data.</text>
</comment>
<keyword evidence="3" id="KW-0804">Transcription</keyword>
<dbReference type="InterPro" id="IPR018060">
    <property type="entry name" value="HTH_AraC"/>
</dbReference>